<dbReference type="GO" id="GO:0006487">
    <property type="term" value="P:protein N-linked glycosylation"/>
    <property type="evidence" value="ECO:0007669"/>
    <property type="project" value="TreeGrafter"/>
</dbReference>
<feature type="transmembrane region" description="Helical" evidence="12">
    <location>
        <begin position="141"/>
        <end position="160"/>
    </location>
</feature>
<feature type="transmembrane region" description="Helical" evidence="12">
    <location>
        <begin position="91"/>
        <end position="110"/>
    </location>
</feature>
<feature type="transmembrane region" description="Helical" evidence="12">
    <location>
        <begin position="280"/>
        <end position="299"/>
    </location>
</feature>
<dbReference type="PANTHER" id="PTHR22760:SF1">
    <property type="entry name" value="DOL-P-MAN:MAN(7)GLCNAC(2)-PP-DOL ALPHA-1,6-MANNOSYLTRANSFERASE"/>
    <property type="match status" value="1"/>
</dbReference>
<dbReference type="PANTHER" id="PTHR22760">
    <property type="entry name" value="GLYCOSYLTRANSFERASE"/>
    <property type="match status" value="1"/>
</dbReference>
<keyword evidence="4 12" id="KW-0328">Glycosyltransferase</keyword>
<evidence type="ECO:0000256" key="12">
    <source>
        <dbReference type="RuleBase" id="RU363075"/>
    </source>
</evidence>
<feature type="transmembrane region" description="Helical" evidence="12">
    <location>
        <begin position="305"/>
        <end position="325"/>
    </location>
</feature>
<evidence type="ECO:0000256" key="6">
    <source>
        <dbReference type="ARBA" id="ARBA00022692"/>
    </source>
</evidence>
<evidence type="ECO:0000256" key="13">
    <source>
        <dbReference type="SAM" id="SignalP"/>
    </source>
</evidence>
<reference evidence="14 15" key="1">
    <citation type="submission" date="2023-03" db="EMBL/GenBank/DDBJ databases">
        <title>Mating type loci evolution in Malassezia.</title>
        <authorList>
            <person name="Coelho M.A."/>
        </authorList>
    </citation>
    <scope>NUCLEOTIDE SEQUENCE [LARGE SCALE GENOMIC DNA]</scope>
    <source>
        <strain evidence="14 15">CBS 13387</strain>
    </source>
</reference>
<evidence type="ECO:0000313" key="15">
    <source>
        <dbReference type="Proteomes" id="UP001217582"/>
    </source>
</evidence>
<keyword evidence="7 12" id="KW-0256">Endoplasmic reticulum</keyword>
<evidence type="ECO:0000256" key="11">
    <source>
        <dbReference type="ARBA" id="ARBA00048899"/>
    </source>
</evidence>
<dbReference type="EC" id="2.4.1.-" evidence="12"/>
<feature type="transmembrane region" description="Helical" evidence="12">
    <location>
        <begin position="196"/>
        <end position="217"/>
    </location>
</feature>
<keyword evidence="5 14" id="KW-0808">Transferase</keyword>
<dbReference type="GO" id="GO:0005789">
    <property type="term" value="C:endoplasmic reticulum membrane"/>
    <property type="evidence" value="ECO:0007669"/>
    <property type="project" value="UniProtKB-SubCell"/>
</dbReference>
<comment type="subcellular location">
    <subcellularLocation>
        <location evidence="1 12">Endoplasmic reticulum membrane</location>
        <topology evidence="1 12">Multi-pass membrane protein</topology>
    </subcellularLocation>
</comment>
<dbReference type="AlphaFoldDB" id="A0AAJ5YX48"/>
<proteinExistence type="inferred from homology"/>
<dbReference type="InterPro" id="IPR005599">
    <property type="entry name" value="GPI_mannosylTrfase"/>
</dbReference>
<dbReference type="Pfam" id="PF03901">
    <property type="entry name" value="Glyco_transf_22"/>
    <property type="match status" value="1"/>
</dbReference>
<evidence type="ECO:0000256" key="2">
    <source>
        <dbReference type="ARBA" id="ARBA00004922"/>
    </source>
</evidence>
<feature type="transmembrane region" description="Helical" evidence="12">
    <location>
        <begin position="172"/>
        <end position="190"/>
    </location>
</feature>
<comment type="function">
    <text evidence="10">Mannosyltransferase that operates in the biosynthetic pathway of dolichol-linked oligosaccharides, the glycan precursors employed in protein asparagine (N)-glycosylation. The assembly of dolichol-linked oligosaccharides begins on the cytosolic side of the endoplasmic reticulum membrane and finishes in its lumen. The sequential addition of sugars to dolichol pyrophosphate produces dolichol-linked oligosaccharides containing fourteen sugars, including two GlcNAcs, nine mannoses and three glucoses. Once assembled, the oligosaccharide is transferred from the lipid to nascent proteins by oligosaccharyltransferases. In the lumen of the endoplasmic reticulum, adds the eighth mannose residue in an alpha-1,6 linkage onto Man(7)GlcNAc(2)-PP-dolichol to produce Man(8)GlcNAc(2)-PP-dolichol.</text>
</comment>
<sequence length="458" mass="50714">MALARLAALILLGVAWAQVCLVPYTKVEESFSLQAVHDILTHGVMGRDQYDHLAFPGAVPRSFIGALLLSVASLPAALCSTSAGMQLGVRLILGTCAWAAMVHMACLLCPKAPRVRALFYVLCAVQYHLTFWMSRTTPNGLAFPLATVALTHVVHGRHAYKGLALLATTAMILRLELVCLAVPAYLWTWWHHQRRFFYVFLTGAVTCAGSIAVSVLVDSYFWRKRFLWPEGHAVIFNVIEGRSAEWGVSPPWTYVVQDLPRILFATFPLALLGCTRRSSFRLPLVLLICTHVGLMSLLAHKEWRFVMYIVPLCNLLAAHGATMLTRTYLGRWLMLGLVGTSAALWILGTYVSIYNYPGGEALSILHTQMQEAQVVHIDTLAAMTGVSLFQSTHLARPLHSLVPSQAPVWVYDKREHILDDCTWTLTISDHACQAPYAPVGEPISGYDGLRLRRTALPL</sequence>
<organism evidence="14 15">
    <name type="scientific">Malassezia arunalokei</name>
    <dbReference type="NCBI Taxonomy" id="1514897"/>
    <lineage>
        <taxon>Eukaryota</taxon>
        <taxon>Fungi</taxon>
        <taxon>Dikarya</taxon>
        <taxon>Basidiomycota</taxon>
        <taxon>Ustilaginomycotina</taxon>
        <taxon>Malasseziomycetes</taxon>
        <taxon>Malasseziales</taxon>
        <taxon>Malasseziaceae</taxon>
        <taxon>Malassezia</taxon>
    </lineage>
</organism>
<feature type="transmembrane region" description="Helical" evidence="12">
    <location>
        <begin position="332"/>
        <end position="353"/>
    </location>
</feature>
<comment type="similarity">
    <text evidence="3 12">Belongs to the glycosyltransferase 22 family.</text>
</comment>
<dbReference type="Proteomes" id="UP001217582">
    <property type="component" value="Chromosome 1"/>
</dbReference>
<keyword evidence="8 12" id="KW-1133">Transmembrane helix</keyword>
<feature type="chain" id="PRO_5042518103" description="Mannosyltransferase" evidence="13">
    <location>
        <begin position="18"/>
        <end position="458"/>
    </location>
</feature>
<evidence type="ECO:0000256" key="8">
    <source>
        <dbReference type="ARBA" id="ARBA00022989"/>
    </source>
</evidence>
<evidence type="ECO:0000256" key="3">
    <source>
        <dbReference type="ARBA" id="ARBA00007063"/>
    </source>
</evidence>
<protein>
    <recommendedName>
        <fullName evidence="12">Mannosyltransferase</fullName>
        <ecNumber evidence="12">2.4.1.-</ecNumber>
    </recommendedName>
</protein>
<dbReference type="GO" id="GO:0052917">
    <property type="term" value="F:dol-P-Man:Man(7)GlcNAc(2)-PP-Dol alpha-1,6-mannosyltransferase activity"/>
    <property type="evidence" value="ECO:0007669"/>
    <property type="project" value="UniProtKB-EC"/>
</dbReference>
<evidence type="ECO:0000256" key="10">
    <source>
        <dbReference type="ARBA" id="ARBA00044721"/>
    </source>
</evidence>
<comment type="catalytic activity">
    <reaction evidence="11">
        <text>an alpha-D-Man-(1-&gt;2)-alpha-D-Man-(1-&gt;2)-alpha-D-Man-(1-&gt;3)-[alpha-D-Man-(1-&gt;2)-alpha-D-Man-(1-&gt;3)-alpha-D-Man-(1-&gt;6)]-beta-D-Man-(1-&gt;4)-beta-D-GlcNAc-(1-&gt;4)-alpha-D-GlcNAc-diphospho-di-trans,poly-cis-dolichol + a di-trans,poly-cis-dolichyl beta-D-mannosyl phosphate = an alpha-D-Man-(1-&gt;2)-alpha-D-Man-(1-&gt;2)-alpha-D-Man-(1-&gt;3)-[alpha-D-Man-(1-&gt;2)-alpha-D-Man-(1-&gt;3)-[alpha-D-Man-(1-&gt;6)]-alpha-D-Man-(1-&gt;6)]-beta-D-Man-(1-&gt;4)-beta-D-GlcNAc-(1-&gt;4)-alpha-D-GlcNAc-diphospho-di-trans,poly-cis-dolichol + a di-trans,poly-cis-dolichyl phosphate + H(+)</text>
        <dbReference type="Rhea" id="RHEA:29535"/>
        <dbReference type="Rhea" id="RHEA-COMP:19498"/>
        <dbReference type="Rhea" id="RHEA-COMP:19501"/>
        <dbReference type="Rhea" id="RHEA-COMP:19518"/>
        <dbReference type="Rhea" id="RHEA-COMP:19519"/>
        <dbReference type="ChEBI" id="CHEBI:15378"/>
        <dbReference type="ChEBI" id="CHEBI:57683"/>
        <dbReference type="ChEBI" id="CHEBI:58211"/>
        <dbReference type="ChEBI" id="CHEBI:132517"/>
        <dbReference type="ChEBI" id="CHEBI:132519"/>
        <dbReference type="EC" id="2.4.1.260"/>
    </reaction>
    <physiologicalReaction direction="left-to-right" evidence="11">
        <dbReference type="Rhea" id="RHEA:29536"/>
    </physiologicalReaction>
</comment>
<evidence type="ECO:0000313" key="14">
    <source>
        <dbReference type="EMBL" id="WFD14517.1"/>
    </source>
</evidence>
<keyword evidence="6 12" id="KW-0812">Transmembrane</keyword>
<evidence type="ECO:0000256" key="1">
    <source>
        <dbReference type="ARBA" id="ARBA00004477"/>
    </source>
</evidence>
<feature type="signal peptide" evidence="13">
    <location>
        <begin position="1"/>
        <end position="17"/>
    </location>
</feature>
<evidence type="ECO:0000256" key="7">
    <source>
        <dbReference type="ARBA" id="ARBA00022824"/>
    </source>
</evidence>
<name>A0AAJ5YX48_9BASI</name>
<dbReference type="EMBL" id="CP119916">
    <property type="protein sequence ID" value="WFD14517.1"/>
    <property type="molecule type" value="Genomic_DNA"/>
</dbReference>
<accession>A0AAJ5YX48</accession>
<gene>
    <name evidence="14" type="primary">ECM39</name>
    <name evidence="14" type="ORF">MARU1_000523</name>
</gene>
<evidence type="ECO:0000256" key="4">
    <source>
        <dbReference type="ARBA" id="ARBA00022676"/>
    </source>
</evidence>
<evidence type="ECO:0000256" key="5">
    <source>
        <dbReference type="ARBA" id="ARBA00022679"/>
    </source>
</evidence>
<keyword evidence="9 12" id="KW-0472">Membrane</keyword>
<evidence type="ECO:0000256" key="9">
    <source>
        <dbReference type="ARBA" id="ARBA00023136"/>
    </source>
</evidence>
<keyword evidence="13" id="KW-0732">Signal</keyword>
<comment type="pathway">
    <text evidence="2">Protein modification; protein glycosylation.</text>
</comment>
<keyword evidence="15" id="KW-1185">Reference proteome</keyword>